<protein>
    <submittedName>
        <fullName evidence="1">Uncharacterized protein</fullName>
    </submittedName>
</protein>
<dbReference type="EMBL" id="LXQA011068024">
    <property type="protein sequence ID" value="MCI83475.1"/>
    <property type="molecule type" value="Genomic_DNA"/>
</dbReference>
<dbReference type="AlphaFoldDB" id="A0A392V9E7"/>
<evidence type="ECO:0000313" key="2">
    <source>
        <dbReference type="Proteomes" id="UP000265520"/>
    </source>
</evidence>
<comment type="caution">
    <text evidence="1">The sequence shown here is derived from an EMBL/GenBank/DDBJ whole genome shotgun (WGS) entry which is preliminary data.</text>
</comment>
<reference evidence="1 2" key="1">
    <citation type="journal article" date="2018" name="Front. Plant Sci.">
        <title>Red Clover (Trifolium pratense) and Zigzag Clover (T. medium) - A Picture of Genomic Similarities and Differences.</title>
        <authorList>
            <person name="Dluhosova J."/>
            <person name="Istvanek J."/>
            <person name="Nedelnik J."/>
            <person name="Repkova J."/>
        </authorList>
    </citation>
    <scope>NUCLEOTIDE SEQUENCE [LARGE SCALE GENOMIC DNA]</scope>
    <source>
        <strain evidence="2">cv. 10/8</strain>
        <tissue evidence="1">Leaf</tissue>
    </source>
</reference>
<name>A0A392V9E7_9FABA</name>
<accession>A0A392V9E7</accession>
<feature type="non-terminal residue" evidence="1">
    <location>
        <position position="36"/>
    </location>
</feature>
<evidence type="ECO:0000313" key="1">
    <source>
        <dbReference type="EMBL" id="MCI83475.1"/>
    </source>
</evidence>
<proteinExistence type="predicted"/>
<keyword evidence="2" id="KW-1185">Reference proteome</keyword>
<organism evidence="1 2">
    <name type="scientific">Trifolium medium</name>
    <dbReference type="NCBI Taxonomy" id="97028"/>
    <lineage>
        <taxon>Eukaryota</taxon>
        <taxon>Viridiplantae</taxon>
        <taxon>Streptophyta</taxon>
        <taxon>Embryophyta</taxon>
        <taxon>Tracheophyta</taxon>
        <taxon>Spermatophyta</taxon>
        <taxon>Magnoliopsida</taxon>
        <taxon>eudicotyledons</taxon>
        <taxon>Gunneridae</taxon>
        <taxon>Pentapetalae</taxon>
        <taxon>rosids</taxon>
        <taxon>fabids</taxon>
        <taxon>Fabales</taxon>
        <taxon>Fabaceae</taxon>
        <taxon>Papilionoideae</taxon>
        <taxon>50 kb inversion clade</taxon>
        <taxon>NPAAA clade</taxon>
        <taxon>Hologalegina</taxon>
        <taxon>IRL clade</taxon>
        <taxon>Trifolieae</taxon>
        <taxon>Trifolium</taxon>
    </lineage>
</organism>
<sequence length="36" mass="3853">MAEGTLMGDYCKAGQRDEVIQGFVPANPVKITPKTS</sequence>
<dbReference type="Proteomes" id="UP000265520">
    <property type="component" value="Unassembled WGS sequence"/>
</dbReference>